<reference evidence="5 6" key="1">
    <citation type="submission" date="2024-01" db="EMBL/GenBank/DDBJ databases">
        <title>The genomes of 5 underutilized Papilionoideae crops provide insights into root nodulation and disease resistanc.</title>
        <authorList>
            <person name="Jiang F."/>
        </authorList>
    </citation>
    <scope>NUCLEOTIDE SEQUENCE [LARGE SCALE GENOMIC DNA]</scope>
    <source>
        <strain evidence="5">LVBAO_FW01</strain>
        <tissue evidence="5">Leaves</tissue>
    </source>
</reference>
<proteinExistence type="predicted"/>
<dbReference type="PANTHER" id="PTHR47988">
    <property type="entry name" value="SOMATIC EMBRYOGENESIS RECEPTOR KINASE 1"/>
    <property type="match status" value="1"/>
</dbReference>
<evidence type="ECO:0000259" key="4">
    <source>
        <dbReference type="Pfam" id="PF08263"/>
    </source>
</evidence>
<gene>
    <name evidence="5" type="ORF">VNO77_05296</name>
</gene>
<name>A0AAN9MY44_CANGL</name>
<dbReference type="InterPro" id="IPR013210">
    <property type="entry name" value="LRR_N_plant-typ"/>
</dbReference>
<dbReference type="Proteomes" id="UP001367508">
    <property type="component" value="Unassembled WGS sequence"/>
</dbReference>
<sequence length="124" mass="13633">MEPLILSFKASFLLWSISLLYLLLKVSANAEGILILISLQLNLNIASMIGDALIALKANLFDPNGVFQSWDPTLHNPCNWFHVTCDNYNSVTHVALGNASLMGQLVPQLGQLPNLKHFSTLLSD</sequence>
<evidence type="ECO:0000256" key="1">
    <source>
        <dbReference type="ARBA" id="ARBA00022614"/>
    </source>
</evidence>
<evidence type="ECO:0000313" key="5">
    <source>
        <dbReference type="EMBL" id="KAK7363165.1"/>
    </source>
</evidence>
<organism evidence="5 6">
    <name type="scientific">Canavalia gladiata</name>
    <name type="common">Sword bean</name>
    <name type="synonym">Dolichos gladiatus</name>
    <dbReference type="NCBI Taxonomy" id="3824"/>
    <lineage>
        <taxon>Eukaryota</taxon>
        <taxon>Viridiplantae</taxon>
        <taxon>Streptophyta</taxon>
        <taxon>Embryophyta</taxon>
        <taxon>Tracheophyta</taxon>
        <taxon>Spermatophyta</taxon>
        <taxon>Magnoliopsida</taxon>
        <taxon>eudicotyledons</taxon>
        <taxon>Gunneridae</taxon>
        <taxon>Pentapetalae</taxon>
        <taxon>rosids</taxon>
        <taxon>fabids</taxon>
        <taxon>Fabales</taxon>
        <taxon>Fabaceae</taxon>
        <taxon>Papilionoideae</taxon>
        <taxon>50 kb inversion clade</taxon>
        <taxon>NPAAA clade</taxon>
        <taxon>indigoferoid/millettioid clade</taxon>
        <taxon>Phaseoleae</taxon>
        <taxon>Canavalia</taxon>
    </lineage>
</organism>
<keyword evidence="2" id="KW-0732">Signal</keyword>
<dbReference type="EMBL" id="JAYMYQ010000001">
    <property type="protein sequence ID" value="KAK7363165.1"/>
    <property type="molecule type" value="Genomic_DNA"/>
</dbReference>
<dbReference type="InterPro" id="IPR032675">
    <property type="entry name" value="LRR_dom_sf"/>
</dbReference>
<keyword evidence="6" id="KW-1185">Reference proteome</keyword>
<dbReference type="Pfam" id="PF08263">
    <property type="entry name" value="LRRNT_2"/>
    <property type="match status" value="1"/>
</dbReference>
<comment type="caution">
    <text evidence="5">The sequence shown here is derived from an EMBL/GenBank/DDBJ whole genome shotgun (WGS) entry which is preliminary data.</text>
</comment>
<dbReference type="Gene3D" id="3.80.10.10">
    <property type="entry name" value="Ribonuclease Inhibitor"/>
    <property type="match status" value="1"/>
</dbReference>
<feature type="domain" description="Leucine-rich repeat-containing N-terminal plant-type" evidence="4">
    <location>
        <begin position="50"/>
        <end position="86"/>
    </location>
</feature>
<keyword evidence="1" id="KW-0433">Leucine-rich repeat</keyword>
<evidence type="ECO:0000256" key="2">
    <source>
        <dbReference type="ARBA" id="ARBA00022729"/>
    </source>
</evidence>
<dbReference type="SUPFAM" id="SSF52058">
    <property type="entry name" value="L domain-like"/>
    <property type="match status" value="1"/>
</dbReference>
<dbReference type="AlphaFoldDB" id="A0AAN9MY44"/>
<keyword evidence="3" id="KW-0677">Repeat</keyword>
<evidence type="ECO:0000256" key="3">
    <source>
        <dbReference type="ARBA" id="ARBA00022737"/>
    </source>
</evidence>
<accession>A0AAN9MY44</accession>
<evidence type="ECO:0000313" key="6">
    <source>
        <dbReference type="Proteomes" id="UP001367508"/>
    </source>
</evidence>
<protein>
    <recommendedName>
        <fullName evidence="4">Leucine-rich repeat-containing N-terminal plant-type domain-containing protein</fullName>
    </recommendedName>
</protein>